<name>A0A2D4JEP5_MICLE</name>
<proteinExistence type="predicted"/>
<reference evidence="2" key="1">
    <citation type="submission" date="2017-07" db="EMBL/GenBank/DDBJ databases">
        <authorList>
            <person name="Mikheyev A."/>
            <person name="Grau M."/>
        </authorList>
    </citation>
    <scope>NUCLEOTIDE SEQUENCE</scope>
    <source>
        <tissue evidence="2">Venom_gland</tissue>
    </source>
</reference>
<accession>A0A2D4JEP5</accession>
<evidence type="ECO:0000313" key="2">
    <source>
        <dbReference type="EMBL" id="LAA94971.1"/>
    </source>
</evidence>
<sequence>MQENVRLELQAIQLNLGKLLNCELRWFSIKKATMQNKLNITFQKNQILICKTALISTENHFVLILNFTKELVKSGNSPPEHLFRARKLAVSNDDIARNIHTFILFIYLFIYNNIYILPHLPKDSGR</sequence>
<feature type="transmembrane region" description="Helical" evidence="1">
    <location>
        <begin position="99"/>
        <end position="117"/>
    </location>
</feature>
<evidence type="ECO:0000256" key="1">
    <source>
        <dbReference type="SAM" id="Phobius"/>
    </source>
</evidence>
<dbReference type="AlphaFoldDB" id="A0A2D4JEP5"/>
<reference evidence="2" key="2">
    <citation type="submission" date="2017-11" db="EMBL/GenBank/DDBJ databases">
        <title>Coralsnake Venomics: Analyses of Venom Gland Transcriptomes and Proteomes of Six Brazilian Taxa.</title>
        <authorList>
            <person name="Aird S.D."/>
            <person name="Jorge da Silva N."/>
            <person name="Qiu L."/>
            <person name="Villar-Briones A."/>
            <person name="Aparecida-Saddi V."/>
            <person name="Campos-Telles M.P."/>
            <person name="Grau M."/>
            <person name="Mikheyev A.S."/>
        </authorList>
    </citation>
    <scope>NUCLEOTIDE SEQUENCE</scope>
    <source>
        <tissue evidence="2">Venom_gland</tissue>
    </source>
</reference>
<keyword evidence="1" id="KW-1133">Transmembrane helix</keyword>
<keyword evidence="1" id="KW-0472">Membrane</keyword>
<keyword evidence="1" id="KW-0812">Transmembrane</keyword>
<organism evidence="2">
    <name type="scientific">Micrurus lemniscatus lemniscatus</name>
    <dbReference type="NCBI Taxonomy" id="129467"/>
    <lineage>
        <taxon>Eukaryota</taxon>
        <taxon>Metazoa</taxon>
        <taxon>Chordata</taxon>
        <taxon>Craniata</taxon>
        <taxon>Vertebrata</taxon>
        <taxon>Euteleostomi</taxon>
        <taxon>Lepidosauria</taxon>
        <taxon>Squamata</taxon>
        <taxon>Bifurcata</taxon>
        <taxon>Unidentata</taxon>
        <taxon>Episquamata</taxon>
        <taxon>Toxicofera</taxon>
        <taxon>Serpentes</taxon>
        <taxon>Colubroidea</taxon>
        <taxon>Elapidae</taxon>
        <taxon>Elapinae</taxon>
        <taxon>Micrurus</taxon>
    </lineage>
</organism>
<dbReference type="EMBL" id="IACK01177542">
    <property type="protein sequence ID" value="LAA94971.1"/>
    <property type="molecule type" value="Transcribed_RNA"/>
</dbReference>
<protein>
    <submittedName>
        <fullName evidence="2">Uncharacterized protein</fullName>
    </submittedName>
</protein>